<dbReference type="GO" id="GO:0003779">
    <property type="term" value="F:actin binding"/>
    <property type="evidence" value="ECO:0007669"/>
    <property type="project" value="InterPro"/>
</dbReference>
<name>A0A397DK34_APHAT</name>
<feature type="region of interest" description="Disordered" evidence="2">
    <location>
        <begin position="606"/>
        <end position="710"/>
    </location>
</feature>
<dbReference type="PROSITE" id="PS51082">
    <property type="entry name" value="WH2"/>
    <property type="match status" value="1"/>
</dbReference>
<dbReference type="GO" id="GO:0035091">
    <property type="term" value="F:phosphatidylinositol binding"/>
    <property type="evidence" value="ECO:0007669"/>
    <property type="project" value="InterPro"/>
</dbReference>
<dbReference type="InterPro" id="IPR036871">
    <property type="entry name" value="PX_dom_sf"/>
</dbReference>
<dbReference type="SUPFAM" id="SSF50729">
    <property type="entry name" value="PH domain-like"/>
    <property type="match status" value="1"/>
</dbReference>
<keyword evidence="1" id="KW-0175">Coiled coil</keyword>
<dbReference type="SUPFAM" id="SSF64268">
    <property type="entry name" value="PX domain"/>
    <property type="match status" value="1"/>
</dbReference>
<dbReference type="VEuPathDB" id="FungiDB:H257_05324"/>
<feature type="compositionally biased region" description="Basic and acidic residues" evidence="2">
    <location>
        <begin position="667"/>
        <end position="681"/>
    </location>
</feature>
<dbReference type="EMBL" id="QUTD01005114">
    <property type="protein sequence ID" value="RHY64042.1"/>
    <property type="molecule type" value="Genomic_DNA"/>
</dbReference>
<dbReference type="InterPro" id="IPR045091">
    <property type="entry name" value="Mad2-like"/>
</dbReference>
<dbReference type="InterPro" id="IPR001683">
    <property type="entry name" value="PX_dom"/>
</dbReference>
<organism evidence="5 6">
    <name type="scientific">Aphanomyces astaci</name>
    <name type="common">Crayfish plague agent</name>
    <dbReference type="NCBI Taxonomy" id="112090"/>
    <lineage>
        <taxon>Eukaryota</taxon>
        <taxon>Sar</taxon>
        <taxon>Stramenopiles</taxon>
        <taxon>Oomycota</taxon>
        <taxon>Saprolegniomycetes</taxon>
        <taxon>Saprolegniales</taxon>
        <taxon>Verrucalvaceae</taxon>
        <taxon>Aphanomyces</taxon>
    </lineage>
</organism>
<evidence type="ECO:0000259" key="4">
    <source>
        <dbReference type="PROSITE" id="PS51082"/>
    </source>
</evidence>
<dbReference type="Proteomes" id="UP000266643">
    <property type="component" value="Unassembled WGS sequence"/>
</dbReference>
<feature type="domain" description="WH2" evidence="4">
    <location>
        <begin position="717"/>
        <end position="734"/>
    </location>
</feature>
<dbReference type="Gene3D" id="3.30.900.10">
    <property type="entry name" value="HORMA domain"/>
    <property type="match status" value="1"/>
</dbReference>
<reference evidence="5 6" key="1">
    <citation type="submission" date="2018-08" db="EMBL/GenBank/DDBJ databases">
        <title>Aphanomyces genome sequencing and annotation.</title>
        <authorList>
            <person name="Minardi D."/>
            <person name="Oidtmann B."/>
            <person name="Van Der Giezen M."/>
            <person name="Studholme D.J."/>
        </authorList>
    </citation>
    <scope>NUCLEOTIDE SEQUENCE [LARGE SCALE GENOMIC DNA]</scope>
    <source>
        <strain evidence="5 6">D2</strain>
    </source>
</reference>
<dbReference type="Pfam" id="PF00787">
    <property type="entry name" value="PX"/>
    <property type="match status" value="1"/>
</dbReference>
<dbReference type="PANTHER" id="PTHR11842:SF10">
    <property type="entry name" value="MITOTIC SPINDLE ASSEMBLY CHECKPOINT PROTEIN MAD2B"/>
    <property type="match status" value="1"/>
</dbReference>
<evidence type="ECO:0000256" key="1">
    <source>
        <dbReference type="SAM" id="Coils"/>
    </source>
</evidence>
<gene>
    <name evidence="5" type="ORF">DYB30_002586</name>
</gene>
<dbReference type="GO" id="GO:0016035">
    <property type="term" value="C:zeta DNA polymerase complex"/>
    <property type="evidence" value="ECO:0007669"/>
    <property type="project" value="TreeGrafter"/>
</dbReference>
<feature type="coiled-coil region" evidence="1">
    <location>
        <begin position="320"/>
        <end position="350"/>
    </location>
</feature>
<dbReference type="SMART" id="SM00246">
    <property type="entry name" value="WH2"/>
    <property type="match status" value="2"/>
</dbReference>
<dbReference type="InterPro" id="IPR003124">
    <property type="entry name" value="WH2_dom"/>
</dbReference>
<sequence>MNCQMSQLTKKPDEAVVESLVGFVEVATHEFLYVGLYDKWKKFDVPVHICRHPRLLEYIRSVVASCRPWIVQGRVESLSVAVRSTKTGALLTTCVFELRLLACSITNEVKEQVDEVFRRALVQLSAALLTNPLSNDHDERTFRMFLRTIEDTSIPETLVGEQDIQQSWIVATPADANDDASAALLPIASTSQPALPLQLNLTGRNMDKKRQPVHEGYLQWLAASAGGLQTQYCQLSWSCQLRMYPTETAAASGVGGRPFSIRGFCKWEGHGVLPLDSYGIELQLKDKGQSSIYLAAENRLDLERWCRAFVAVLDPSSDAADEIKRERRKVKRDIRKQAEKEAEIKAQEDEFKRRWIAQKKQELRDRELEIEQMTPLQRKDGLGTLDEETEALLRDRKKRLNKKAGQQVGRVGKQVLRRRMELLGGGKVVVHPNDATFGDIAASAVVGQRKAKVKVELPPPGQFPAELAVVYLSAAVELRQAKSVAIYRFAFRLRAHTSMQCEFGRSYHEYEAIHGQLKRSVVMEVPWPNFPSRHVLRNPTKPDNMQKRAGEFLAYFEALVQIKAVVAHPAFHAAFQVPAAMATSLVRGTVVVEPPPPGIQIKQVAATTRKSQHKPRHLAKPGVPKRNLFEEDEEDEEDEEASVASSVETPEPVKRHVADRVGSGSRRSVDERPHRGMEDRPPSSARKIALGTTDRPPSTKEIQAAGMPRPNLFGGAGRGDLLAAIRKGAQLNKVASPEDNDTRSNVSTTTATTNAPIRAPPPANSLLAALQQAPPLKKAGPPPATKVVAAPTPPLAAPSIHDSIAIAMASRLVHTHAAARPPKAVRRAAPDSRRVTTEKAEQDALQTTAETPAPAAYQPPPFEHQQEPTFGQVMKSNFLWGAGMSLGFILIGGIFRVFMEPSVASTTGPCDWEGGAFSVHAPEANGEIDAQHAS</sequence>
<evidence type="ECO:0000313" key="6">
    <source>
        <dbReference type="Proteomes" id="UP000266643"/>
    </source>
</evidence>
<feature type="region of interest" description="Disordered" evidence="2">
    <location>
        <begin position="818"/>
        <end position="858"/>
    </location>
</feature>
<feature type="compositionally biased region" description="Basic and acidic residues" evidence="2">
    <location>
        <begin position="828"/>
        <end position="842"/>
    </location>
</feature>
<dbReference type="Pfam" id="PF02205">
    <property type="entry name" value="WH2"/>
    <property type="match status" value="1"/>
</dbReference>
<evidence type="ECO:0000256" key="3">
    <source>
        <dbReference type="SAM" id="Phobius"/>
    </source>
</evidence>
<protein>
    <recommendedName>
        <fullName evidence="4">WH2 domain-containing protein</fullName>
    </recommendedName>
</protein>
<accession>A0A397DK34</accession>
<dbReference type="VEuPathDB" id="FungiDB:H257_05323"/>
<proteinExistence type="predicted"/>
<dbReference type="InterPro" id="IPR036570">
    <property type="entry name" value="HORMA_dom_sf"/>
</dbReference>
<evidence type="ECO:0000256" key="2">
    <source>
        <dbReference type="SAM" id="MobiDB-lite"/>
    </source>
</evidence>
<feature type="region of interest" description="Disordered" evidence="2">
    <location>
        <begin position="733"/>
        <end position="762"/>
    </location>
</feature>
<evidence type="ECO:0000313" key="5">
    <source>
        <dbReference type="EMBL" id="RHY64042.1"/>
    </source>
</evidence>
<dbReference type="SUPFAM" id="SSF56019">
    <property type="entry name" value="The spindle assembly checkpoint protein mad2"/>
    <property type="match status" value="1"/>
</dbReference>
<keyword evidence="3" id="KW-0812">Transmembrane</keyword>
<dbReference type="PANTHER" id="PTHR11842">
    <property type="entry name" value="MITOTIC SPINDLE ASSEMBLY CHECKPOINT PROTEIN MAD2"/>
    <property type="match status" value="1"/>
</dbReference>
<dbReference type="AlphaFoldDB" id="A0A397DK34"/>
<keyword evidence="3" id="KW-1133">Transmembrane helix</keyword>
<comment type="caution">
    <text evidence="5">The sequence shown here is derived from an EMBL/GenBank/DDBJ whole genome shotgun (WGS) entry which is preliminary data.</text>
</comment>
<dbReference type="VEuPathDB" id="FungiDB:H257_05325"/>
<feature type="compositionally biased region" description="Acidic residues" evidence="2">
    <location>
        <begin position="630"/>
        <end position="641"/>
    </location>
</feature>
<feature type="compositionally biased region" description="Low complexity" evidence="2">
    <location>
        <begin position="743"/>
        <end position="757"/>
    </location>
</feature>
<keyword evidence="3" id="KW-0472">Membrane</keyword>
<feature type="transmembrane region" description="Helical" evidence="3">
    <location>
        <begin position="878"/>
        <end position="898"/>
    </location>
</feature>
<dbReference type="Gene3D" id="3.30.1520.10">
    <property type="entry name" value="Phox-like domain"/>
    <property type="match status" value="1"/>
</dbReference>
<feature type="compositionally biased region" description="Basic residues" evidence="2">
    <location>
        <begin position="610"/>
        <end position="619"/>
    </location>
</feature>